<dbReference type="Gene3D" id="1.10.510.10">
    <property type="entry name" value="Transferase(Phosphotransferase) domain 1"/>
    <property type="match status" value="1"/>
</dbReference>
<dbReference type="FunFam" id="3.80.10.10:FF:000400">
    <property type="entry name" value="Nuclear pore complex protein NUP107"/>
    <property type="match status" value="1"/>
</dbReference>
<evidence type="ECO:0000256" key="9">
    <source>
        <dbReference type="SAM" id="Phobius"/>
    </source>
</evidence>
<dbReference type="PANTHER" id="PTHR48007:SF29">
    <property type="entry name" value="POLLEN RECEPTOR-LIKE KINASE 3"/>
    <property type="match status" value="1"/>
</dbReference>
<comment type="subcellular location">
    <subcellularLocation>
        <location evidence="1">Membrane</location>
    </subcellularLocation>
</comment>
<keyword evidence="5" id="KW-0677">Repeat</keyword>
<evidence type="ECO:0000256" key="4">
    <source>
        <dbReference type="ARBA" id="ARBA00022729"/>
    </source>
</evidence>
<keyword evidence="7 9" id="KW-0472">Membrane</keyword>
<feature type="signal peptide" evidence="10">
    <location>
        <begin position="1"/>
        <end position="22"/>
    </location>
</feature>
<dbReference type="Gene3D" id="3.30.200.20">
    <property type="entry name" value="Phosphorylase Kinase, domain 1"/>
    <property type="match status" value="1"/>
</dbReference>
<proteinExistence type="predicted"/>
<feature type="region of interest" description="Disordered" evidence="8">
    <location>
        <begin position="323"/>
        <end position="360"/>
    </location>
</feature>
<evidence type="ECO:0000256" key="6">
    <source>
        <dbReference type="ARBA" id="ARBA00022989"/>
    </source>
</evidence>
<evidence type="ECO:0000256" key="3">
    <source>
        <dbReference type="ARBA" id="ARBA00022692"/>
    </source>
</evidence>
<dbReference type="Pfam" id="PF00560">
    <property type="entry name" value="LRR_1"/>
    <property type="match status" value="1"/>
</dbReference>
<evidence type="ECO:0000256" key="8">
    <source>
        <dbReference type="SAM" id="MobiDB-lite"/>
    </source>
</evidence>
<dbReference type="InterPro" id="IPR032675">
    <property type="entry name" value="LRR_dom_sf"/>
</dbReference>
<evidence type="ECO:0000256" key="5">
    <source>
        <dbReference type="ARBA" id="ARBA00022737"/>
    </source>
</evidence>
<dbReference type="PROSITE" id="PS50011">
    <property type="entry name" value="PROTEIN_KINASE_DOM"/>
    <property type="match status" value="1"/>
</dbReference>
<dbReference type="OrthoDB" id="418615at2759"/>
<evidence type="ECO:0000256" key="10">
    <source>
        <dbReference type="SAM" id="SignalP"/>
    </source>
</evidence>
<evidence type="ECO:0000259" key="11">
    <source>
        <dbReference type="PROSITE" id="PS50011"/>
    </source>
</evidence>
<feature type="transmembrane region" description="Helical" evidence="9">
    <location>
        <begin position="268"/>
        <end position="288"/>
    </location>
</feature>
<sequence length="659" mass="72497">MSAVRYLLLLLCLSLSPSPSSSVSEPDALLSFKKSLSNPSQILPSWKPNSNPCEAKWQGVFCAKGGDGNPVVIRLHLQNLGLSGSIRIDALNELKNLISFSISKNSFEGSLPPFNKLKGLKSIYLDSNKFSGEIPEDYFDGTNLRRIWFSNNQFSGKIPESLAKLPNLNVLHLEANKFSGPIPDISQKSLTELDLSANQLEGQVPQSMERFGSNAFKENSGVCGKLVGTECKEVQKQEAAPTQGMAQAQAQAHIPNQLGLKEPPHAKATIILVVALAVIMIILLIVSVQMRTKHNREIKEDNFNFDMEDPTENVVDVYVQGKGNSASTREGDGGSSKRSVDSSHKTQSENNSRKGSRHGKKEVTDLIVINNEKGVFGLADLMKAAAEVLGNTGLGSSYKAMMSTGVAVVVKRIREMNGLDKGEFDAEIRRLGNLRHKNILTPLAYHYRKEEKLLVFEYISKGSLLYVLHGDRGSNHSELNWPTRLRIIKGIASGIQYLHNELSAYELPHGNLKSSNILLDDNHEPLLCDYGYYRMFTPDQAAQGMFACKAPEVVKRQQISPKCDVHCLGIVILELLTGKFPSQYRSGSGKGGTDVIQWVRSSIEEDKEAQILDPEIASSADSLHSMIRLLQIGAACCENDPDERPRLEEAVKSIEEIAA</sequence>
<evidence type="ECO:0000256" key="1">
    <source>
        <dbReference type="ARBA" id="ARBA00004370"/>
    </source>
</evidence>
<dbReference type="GO" id="GO:0004672">
    <property type="term" value="F:protein kinase activity"/>
    <property type="evidence" value="ECO:0007669"/>
    <property type="project" value="InterPro"/>
</dbReference>
<dbReference type="InterPro" id="IPR011009">
    <property type="entry name" value="Kinase-like_dom_sf"/>
</dbReference>
<dbReference type="GO" id="GO:0005524">
    <property type="term" value="F:ATP binding"/>
    <property type="evidence" value="ECO:0007669"/>
    <property type="project" value="InterPro"/>
</dbReference>
<dbReference type="PANTHER" id="PTHR48007">
    <property type="entry name" value="LEUCINE-RICH REPEAT RECEPTOR-LIKE PROTEIN KINASE PXC1"/>
    <property type="match status" value="1"/>
</dbReference>
<protein>
    <recommendedName>
        <fullName evidence="11">Protein kinase domain-containing protein</fullName>
    </recommendedName>
</protein>
<name>A0A9Q1GNI1_9CARY</name>
<feature type="compositionally biased region" description="Basic and acidic residues" evidence="8">
    <location>
        <begin position="338"/>
        <end position="347"/>
    </location>
</feature>
<dbReference type="SUPFAM" id="SSF52058">
    <property type="entry name" value="L domain-like"/>
    <property type="match status" value="1"/>
</dbReference>
<dbReference type="InterPro" id="IPR001611">
    <property type="entry name" value="Leu-rich_rpt"/>
</dbReference>
<dbReference type="InterPro" id="IPR000719">
    <property type="entry name" value="Prot_kinase_dom"/>
</dbReference>
<dbReference type="Proteomes" id="UP001153076">
    <property type="component" value="Unassembled WGS sequence"/>
</dbReference>
<comment type="caution">
    <text evidence="12">The sequence shown here is derived from an EMBL/GenBank/DDBJ whole genome shotgun (WGS) entry which is preliminary data.</text>
</comment>
<evidence type="ECO:0000256" key="7">
    <source>
        <dbReference type="ARBA" id="ARBA00023136"/>
    </source>
</evidence>
<keyword evidence="2" id="KW-0433">Leucine-rich repeat</keyword>
<keyword evidence="13" id="KW-1185">Reference proteome</keyword>
<dbReference type="EMBL" id="JAKOGI010002540">
    <property type="protein sequence ID" value="KAJ8421778.1"/>
    <property type="molecule type" value="Genomic_DNA"/>
</dbReference>
<dbReference type="Pfam" id="PF08263">
    <property type="entry name" value="LRRNT_2"/>
    <property type="match status" value="1"/>
</dbReference>
<evidence type="ECO:0000256" key="2">
    <source>
        <dbReference type="ARBA" id="ARBA00022614"/>
    </source>
</evidence>
<gene>
    <name evidence="12" type="ORF">Cgig2_021426</name>
</gene>
<reference evidence="12" key="1">
    <citation type="submission" date="2022-04" db="EMBL/GenBank/DDBJ databases">
        <title>Carnegiea gigantea Genome sequencing and assembly v2.</title>
        <authorList>
            <person name="Copetti D."/>
            <person name="Sanderson M.J."/>
            <person name="Burquez A."/>
            <person name="Wojciechowski M.F."/>
        </authorList>
    </citation>
    <scope>NUCLEOTIDE SEQUENCE</scope>
    <source>
        <strain evidence="12">SGP5-SGP5p</strain>
        <tissue evidence="12">Aerial part</tissue>
    </source>
</reference>
<evidence type="ECO:0000313" key="13">
    <source>
        <dbReference type="Proteomes" id="UP001153076"/>
    </source>
</evidence>
<dbReference type="Gene3D" id="3.80.10.10">
    <property type="entry name" value="Ribonuclease Inhibitor"/>
    <property type="match status" value="2"/>
</dbReference>
<dbReference type="GO" id="GO:0016020">
    <property type="term" value="C:membrane"/>
    <property type="evidence" value="ECO:0007669"/>
    <property type="project" value="UniProtKB-SubCell"/>
</dbReference>
<keyword evidence="6 9" id="KW-1133">Transmembrane helix</keyword>
<keyword evidence="3 9" id="KW-0812">Transmembrane</keyword>
<dbReference type="InterPro" id="IPR046959">
    <property type="entry name" value="PRK1-6/SRF4-like"/>
</dbReference>
<keyword evidence="4 10" id="KW-0732">Signal</keyword>
<organism evidence="12 13">
    <name type="scientific">Carnegiea gigantea</name>
    <dbReference type="NCBI Taxonomy" id="171969"/>
    <lineage>
        <taxon>Eukaryota</taxon>
        <taxon>Viridiplantae</taxon>
        <taxon>Streptophyta</taxon>
        <taxon>Embryophyta</taxon>
        <taxon>Tracheophyta</taxon>
        <taxon>Spermatophyta</taxon>
        <taxon>Magnoliopsida</taxon>
        <taxon>eudicotyledons</taxon>
        <taxon>Gunneridae</taxon>
        <taxon>Pentapetalae</taxon>
        <taxon>Caryophyllales</taxon>
        <taxon>Cactineae</taxon>
        <taxon>Cactaceae</taxon>
        <taxon>Cactoideae</taxon>
        <taxon>Echinocereeae</taxon>
        <taxon>Carnegiea</taxon>
    </lineage>
</organism>
<dbReference type="Pfam" id="PF00069">
    <property type="entry name" value="Pkinase"/>
    <property type="match status" value="1"/>
</dbReference>
<accession>A0A9Q1GNI1</accession>
<dbReference type="SUPFAM" id="SSF56112">
    <property type="entry name" value="Protein kinase-like (PK-like)"/>
    <property type="match status" value="1"/>
</dbReference>
<evidence type="ECO:0000313" key="12">
    <source>
        <dbReference type="EMBL" id="KAJ8421778.1"/>
    </source>
</evidence>
<dbReference type="InterPro" id="IPR013210">
    <property type="entry name" value="LRR_N_plant-typ"/>
</dbReference>
<dbReference type="AlphaFoldDB" id="A0A9Q1GNI1"/>
<feature type="domain" description="Protein kinase" evidence="11">
    <location>
        <begin position="383"/>
        <end position="658"/>
    </location>
</feature>
<feature type="chain" id="PRO_5040333336" description="Protein kinase domain-containing protein" evidence="10">
    <location>
        <begin position="23"/>
        <end position="659"/>
    </location>
</feature>
<dbReference type="Pfam" id="PF13855">
    <property type="entry name" value="LRR_8"/>
    <property type="match status" value="1"/>
</dbReference>